<sequence>MQESHFVARCQAGVEWHDLGSLQPPPPQFKQFSCLSLLSSWDYRCAPPCPDNFCIFSRDRVSPCYPGWSRSLDLVICPPRPPKVFLKFIETCFMAEHLVSLVCSMYRRKECVLCG</sequence>
<organism evidence="1 2">
    <name type="scientific">Callithrix jacchus</name>
    <name type="common">White-tufted-ear marmoset</name>
    <name type="synonym">Simia Jacchus</name>
    <dbReference type="NCBI Taxonomy" id="9483"/>
    <lineage>
        <taxon>Eukaryota</taxon>
        <taxon>Metazoa</taxon>
        <taxon>Chordata</taxon>
        <taxon>Craniata</taxon>
        <taxon>Vertebrata</taxon>
        <taxon>Euteleostomi</taxon>
        <taxon>Mammalia</taxon>
        <taxon>Eutheria</taxon>
        <taxon>Euarchontoglires</taxon>
        <taxon>Primates</taxon>
        <taxon>Haplorrhini</taxon>
        <taxon>Platyrrhini</taxon>
        <taxon>Cebidae</taxon>
        <taxon>Callitrichinae</taxon>
        <taxon>Callithrix</taxon>
        <taxon>Callithrix</taxon>
    </lineage>
</organism>
<proteinExistence type="predicted"/>
<accession>A0A8I3WDU8</accession>
<dbReference type="GeneTree" id="ENSGT00940000161627"/>
<reference evidence="1" key="2">
    <citation type="submission" date="2025-08" db="UniProtKB">
        <authorList>
            <consortium name="Ensembl"/>
        </authorList>
    </citation>
    <scope>IDENTIFICATION</scope>
</reference>
<reference evidence="1 2" key="1">
    <citation type="submission" date="2009-03" db="EMBL/GenBank/DDBJ databases">
        <authorList>
            <person name="Warren W."/>
            <person name="Ye L."/>
            <person name="Minx P."/>
            <person name="Worley K."/>
            <person name="Gibbs R."/>
            <person name="Wilson R.K."/>
        </authorList>
    </citation>
    <scope>NUCLEOTIDE SEQUENCE [LARGE SCALE GENOMIC DNA]</scope>
</reference>
<dbReference type="Ensembl" id="ENSCJAT00000137304.1">
    <property type="protein sequence ID" value="ENSCJAP00000081904.1"/>
    <property type="gene ID" value="ENSCJAG00000076177.1"/>
</dbReference>
<dbReference type="PANTHER" id="PTHR46254">
    <property type="entry name" value="PROTEIN GVQW1-RELATED"/>
    <property type="match status" value="1"/>
</dbReference>
<evidence type="ECO:0000313" key="2">
    <source>
        <dbReference type="Proteomes" id="UP000008225"/>
    </source>
</evidence>
<evidence type="ECO:0000313" key="1">
    <source>
        <dbReference type="Ensembl" id="ENSCJAP00000081904.1"/>
    </source>
</evidence>
<name>A0A8I3WDU8_CALJA</name>
<reference evidence="1" key="3">
    <citation type="submission" date="2025-09" db="UniProtKB">
        <authorList>
            <consortium name="Ensembl"/>
        </authorList>
    </citation>
    <scope>IDENTIFICATION</scope>
</reference>
<dbReference type="PANTHER" id="PTHR46254:SF6">
    <property type="entry name" value="HIGH MOBILITY GROUP AT-HOOK 2"/>
    <property type="match status" value="1"/>
</dbReference>
<dbReference type="AlphaFoldDB" id="A0A8I3WDU8"/>
<dbReference type="Proteomes" id="UP000008225">
    <property type="component" value="Chromosome 9"/>
</dbReference>
<protein>
    <submittedName>
        <fullName evidence="1">Uncharacterized protein</fullName>
    </submittedName>
</protein>
<keyword evidence="2" id="KW-1185">Reference proteome</keyword>
<dbReference type="OMA" id="ELMIRPP"/>